<reference evidence="1" key="1">
    <citation type="submission" date="2022-06" db="EMBL/GenBank/DDBJ databases">
        <authorList>
            <person name="He X."/>
            <person name="Cao L."/>
            <person name="Zhang S."/>
            <person name="Xiao J."/>
            <person name="Tong Y."/>
        </authorList>
    </citation>
    <scope>NUCLEOTIDE SEQUENCE</scope>
</reference>
<dbReference type="Proteomes" id="UP001059684">
    <property type="component" value="Segment"/>
</dbReference>
<name>A0A9E7NLW1_9CAUD</name>
<proteinExistence type="predicted"/>
<accession>A0A9E7NLW1</accession>
<sequence length="83" mass="9514">MSRTPDPQVAALRLQIAKLYRETDMTQQEIADELNIVPSAVNTAISLHIPMAERRRLVKKRRVNARLKEQKRVCPHCGRPLAD</sequence>
<protein>
    <submittedName>
        <fullName evidence="1">Uncharacterized protein</fullName>
    </submittedName>
</protein>
<keyword evidence="2" id="KW-1185">Reference proteome</keyword>
<organism evidence="1 2">
    <name type="scientific">Plectonema phage JingP1</name>
    <dbReference type="NCBI Taxonomy" id="2961687"/>
    <lineage>
        <taxon>Viruses</taxon>
        <taxon>Duplodnaviria</taxon>
        <taxon>Heunggongvirae</taxon>
        <taxon>Uroviricota</taxon>
        <taxon>Caudoviricetes</taxon>
        <taxon>Saffermanviridae</taxon>
        <taxon>Morrisvirus</taxon>
        <taxon>Morrisvirus JingP1</taxon>
    </lineage>
</organism>
<evidence type="ECO:0000313" key="2">
    <source>
        <dbReference type="Proteomes" id="UP001059684"/>
    </source>
</evidence>
<evidence type="ECO:0000313" key="1">
    <source>
        <dbReference type="EMBL" id="UTQ79794.1"/>
    </source>
</evidence>
<dbReference type="EMBL" id="ON677538">
    <property type="protein sequence ID" value="UTQ79794.1"/>
    <property type="molecule type" value="Genomic_DNA"/>
</dbReference>
<dbReference type="Gene3D" id="1.10.10.60">
    <property type="entry name" value="Homeodomain-like"/>
    <property type="match status" value="1"/>
</dbReference>